<feature type="compositionally biased region" description="Polar residues" evidence="10">
    <location>
        <begin position="454"/>
        <end position="463"/>
    </location>
</feature>
<evidence type="ECO:0000256" key="5">
    <source>
        <dbReference type="ARBA" id="ARBA00022833"/>
    </source>
</evidence>
<sequence length="647" mass="73751">MYCTYQDREELEDDLYQGDELDSEESEANSELEFRLYSQLHYSSNPGEQEDGEGKEHQDILEQGVNVKAADDKGLLECTGEKKPPSPINGQLHQHQQKKKKKKGEKEEKQNKRKSDPKGQKSSSSCFEEVIVIDSSPDVISISEDDTADDDKGVCALKGSDFHQQRTSTPAQQENRKRNLAPVTVDSSSSESDSEDSGSTSGSSDSSESSDSDYLENWMILGQGQQDEDQTISLNVEGGSDSNEDAEIEGSWLVSDKDKEAQIFNKDRNAKIAIQRTPNRYYTGKNVHCRNCNKIGHLSKNCPEPKKISPCFLCGTPGHLAIECPNKHCNNCGLPGHLYESCSERAYWNKQCHRCSMTGHFFDACPEIWRQYHITTKMGPPVKPQETDHGRSPAYCHNCSRRGHFGHACNRQRMFKGVYPSTPFINHYDTVKDIKSRHHRIKLKVKELERNGFLPTSPQTSLTPGPPKKKQKINHHKNNHNSNLTPHHTPNNHKPTHIRFNVDGYSDAAPKTKYSKCQPRESRSNVKPWKPKRPVPTSREPLPPRKRILDEADDFPRGGGTSENMREKKKKRRMSKMKQAFLSASERPTPNHQLWKRQGAESKREKGEKKKKKKRSNTHRIADKKHGAEMYPTDENLFIIKQRKRSR</sequence>
<dbReference type="GO" id="GO:0008270">
    <property type="term" value="F:zinc ion binding"/>
    <property type="evidence" value="ECO:0007669"/>
    <property type="project" value="UniProtKB-KW"/>
</dbReference>
<feature type="compositionally biased region" description="Low complexity" evidence="10">
    <location>
        <begin position="480"/>
        <end position="489"/>
    </location>
</feature>
<dbReference type="AlphaFoldDB" id="A0A6P7J7E5"/>
<feature type="domain" description="CCHC-type" evidence="11">
    <location>
        <begin position="289"/>
        <end position="304"/>
    </location>
</feature>
<dbReference type="InterPro" id="IPR001878">
    <property type="entry name" value="Znf_CCHC"/>
</dbReference>
<dbReference type="GO" id="GO:0071039">
    <property type="term" value="P:nuclear polyadenylation-dependent CUT catabolic process"/>
    <property type="evidence" value="ECO:0007669"/>
    <property type="project" value="TreeGrafter"/>
</dbReference>
<evidence type="ECO:0000256" key="2">
    <source>
        <dbReference type="ARBA" id="ARBA00022723"/>
    </source>
</evidence>
<dbReference type="GO" id="GO:0071035">
    <property type="term" value="P:nuclear polyadenylation-dependent rRNA catabolic process"/>
    <property type="evidence" value="ECO:0007669"/>
    <property type="project" value="TreeGrafter"/>
</dbReference>
<feature type="domain" description="CCHC-type" evidence="11">
    <location>
        <begin position="329"/>
        <end position="344"/>
    </location>
</feature>
<feature type="compositionally biased region" description="Basic and acidic residues" evidence="10">
    <location>
        <begin position="598"/>
        <end position="608"/>
    </location>
</feature>
<evidence type="ECO:0000313" key="13">
    <source>
        <dbReference type="RefSeq" id="XP_028272500.1"/>
    </source>
</evidence>
<feature type="compositionally biased region" description="Low complexity" evidence="10">
    <location>
        <begin position="186"/>
        <end position="207"/>
    </location>
</feature>
<reference evidence="13" key="1">
    <citation type="submission" date="2025-08" db="UniProtKB">
        <authorList>
            <consortium name="RefSeq"/>
        </authorList>
    </citation>
    <scope>IDENTIFICATION</scope>
</reference>
<keyword evidence="6" id="KW-0539">Nucleus</keyword>
<dbReference type="GO" id="GO:0071031">
    <property type="term" value="P:nuclear mRNA surveillance of mRNA 3'-end processing"/>
    <property type="evidence" value="ECO:0007669"/>
    <property type="project" value="TreeGrafter"/>
</dbReference>
<dbReference type="GO" id="GO:0031499">
    <property type="term" value="C:TRAMP complex"/>
    <property type="evidence" value="ECO:0007669"/>
    <property type="project" value="TreeGrafter"/>
</dbReference>
<feature type="region of interest" description="Disordered" evidence="10">
    <location>
        <begin position="66"/>
        <end position="212"/>
    </location>
</feature>
<feature type="domain" description="CCHC-type" evidence="11">
    <location>
        <begin position="311"/>
        <end position="326"/>
    </location>
</feature>
<keyword evidence="2" id="KW-0479">Metal-binding</keyword>
<feature type="region of interest" description="Disordered" evidence="10">
    <location>
        <begin position="1"/>
        <end position="30"/>
    </location>
</feature>
<evidence type="ECO:0000256" key="3">
    <source>
        <dbReference type="ARBA" id="ARBA00022737"/>
    </source>
</evidence>
<evidence type="ECO:0000256" key="4">
    <source>
        <dbReference type="ARBA" id="ARBA00022771"/>
    </source>
</evidence>
<feature type="compositionally biased region" description="Low complexity" evidence="10">
    <location>
        <begin position="129"/>
        <end position="142"/>
    </location>
</feature>
<feature type="compositionally biased region" description="Basic and acidic residues" evidence="10">
    <location>
        <begin position="547"/>
        <end position="556"/>
    </location>
</feature>
<keyword evidence="4 9" id="KW-0863">Zinc-finger</keyword>
<dbReference type="SUPFAM" id="SSF57756">
    <property type="entry name" value="Retrovirus zinc finger-like domains"/>
    <property type="match status" value="2"/>
</dbReference>
<feature type="compositionally biased region" description="Basic and acidic residues" evidence="10">
    <location>
        <begin position="69"/>
        <end position="84"/>
    </location>
</feature>
<gene>
    <name evidence="13" type="primary">zcchc7</name>
</gene>
<accession>A0A6P7J7E5</accession>
<dbReference type="FunFam" id="4.10.60.10:FF:000020">
    <property type="entry name" value="Zinc finger CCHC domain-containing protein 7"/>
    <property type="match status" value="1"/>
</dbReference>
<dbReference type="OrthoDB" id="7608935at2759"/>
<feature type="compositionally biased region" description="Basic residues" evidence="10">
    <location>
        <begin position="567"/>
        <end position="576"/>
    </location>
</feature>
<evidence type="ECO:0000313" key="12">
    <source>
        <dbReference type="Proteomes" id="UP000515145"/>
    </source>
</evidence>
<feature type="region of interest" description="Disordered" evidence="10">
    <location>
        <begin position="40"/>
        <end position="59"/>
    </location>
</feature>
<organism evidence="12 13">
    <name type="scientific">Parambassis ranga</name>
    <name type="common">Indian glassy fish</name>
    <dbReference type="NCBI Taxonomy" id="210632"/>
    <lineage>
        <taxon>Eukaryota</taxon>
        <taxon>Metazoa</taxon>
        <taxon>Chordata</taxon>
        <taxon>Craniata</taxon>
        <taxon>Vertebrata</taxon>
        <taxon>Euteleostomi</taxon>
        <taxon>Actinopterygii</taxon>
        <taxon>Neopterygii</taxon>
        <taxon>Teleostei</taxon>
        <taxon>Neoteleostei</taxon>
        <taxon>Acanthomorphata</taxon>
        <taxon>Ovalentaria</taxon>
        <taxon>Ambassidae</taxon>
        <taxon>Parambassis</taxon>
    </lineage>
</organism>
<dbReference type="Pfam" id="PF00098">
    <property type="entry name" value="zf-CCHC"/>
    <property type="match status" value="2"/>
</dbReference>
<dbReference type="InterPro" id="IPR051644">
    <property type="entry name" value="TRAMP_AT-DNA-binding"/>
</dbReference>
<evidence type="ECO:0000256" key="7">
    <source>
        <dbReference type="ARBA" id="ARBA00041190"/>
    </source>
</evidence>
<evidence type="ECO:0000256" key="1">
    <source>
        <dbReference type="ARBA" id="ARBA00004604"/>
    </source>
</evidence>
<comment type="subcellular location">
    <subcellularLocation>
        <location evidence="1">Nucleus</location>
        <location evidence="1">Nucleolus</location>
    </subcellularLocation>
</comment>
<dbReference type="PANTHER" id="PTHR46543">
    <property type="entry name" value="ZINC FINGER CCHC DOMAIN-CONTAINING PROTEIN 7"/>
    <property type="match status" value="1"/>
</dbReference>
<protein>
    <recommendedName>
        <fullName evidence="7">Zinc finger CCHC domain-containing protein 7</fullName>
    </recommendedName>
    <alternativeName>
        <fullName evidence="8">TRAMP-like complex RNA-binding factor ZCCHC7</fullName>
    </alternativeName>
</protein>
<dbReference type="GO" id="GO:0071036">
    <property type="term" value="P:nuclear polyadenylation-dependent snoRNA catabolic process"/>
    <property type="evidence" value="ECO:0007669"/>
    <property type="project" value="TreeGrafter"/>
</dbReference>
<dbReference type="GO" id="GO:0003723">
    <property type="term" value="F:RNA binding"/>
    <property type="evidence" value="ECO:0007669"/>
    <property type="project" value="TreeGrafter"/>
</dbReference>
<dbReference type="Gene3D" id="4.10.60.10">
    <property type="entry name" value="Zinc finger, CCHC-type"/>
    <property type="match status" value="2"/>
</dbReference>
<feature type="compositionally biased region" description="Basic and acidic residues" evidence="10">
    <location>
        <begin position="104"/>
        <end position="119"/>
    </location>
</feature>
<evidence type="ECO:0000256" key="10">
    <source>
        <dbReference type="SAM" id="MobiDB-lite"/>
    </source>
</evidence>
<feature type="compositionally biased region" description="Acidic residues" evidence="10">
    <location>
        <begin position="9"/>
        <end position="30"/>
    </location>
</feature>
<name>A0A6P7J7E5_9TELE</name>
<keyword evidence="12" id="KW-1185">Reference proteome</keyword>
<feature type="compositionally biased region" description="Basic residues" evidence="10">
    <location>
        <begin position="467"/>
        <end position="479"/>
    </location>
</feature>
<evidence type="ECO:0000259" key="11">
    <source>
        <dbReference type="PROSITE" id="PS50158"/>
    </source>
</evidence>
<keyword evidence="3" id="KW-0677">Repeat</keyword>
<feature type="region of interest" description="Disordered" evidence="10">
    <location>
        <begin position="450"/>
        <end position="647"/>
    </location>
</feature>
<dbReference type="RefSeq" id="XP_028272500.1">
    <property type="nucleotide sequence ID" value="XM_028416699.1"/>
</dbReference>
<dbReference type="CTD" id="84186"/>
<dbReference type="GO" id="GO:0071037">
    <property type="term" value="P:nuclear polyadenylation-dependent snRNA catabolic process"/>
    <property type="evidence" value="ECO:0007669"/>
    <property type="project" value="TreeGrafter"/>
</dbReference>
<proteinExistence type="predicted"/>
<evidence type="ECO:0000256" key="9">
    <source>
        <dbReference type="PROSITE-ProRule" id="PRU00047"/>
    </source>
</evidence>
<dbReference type="PANTHER" id="PTHR46543:SF1">
    <property type="entry name" value="ZINC FINGER CCHC DOMAIN-CONTAINING PROTEIN 7"/>
    <property type="match status" value="1"/>
</dbReference>
<dbReference type="InParanoid" id="A0A6P7J7E5"/>
<dbReference type="GO" id="GO:0005730">
    <property type="term" value="C:nucleolus"/>
    <property type="evidence" value="ECO:0007669"/>
    <property type="project" value="UniProtKB-SubCell"/>
</dbReference>
<dbReference type="InterPro" id="IPR036875">
    <property type="entry name" value="Znf_CCHC_sf"/>
</dbReference>
<feature type="compositionally biased region" description="Basic residues" evidence="10">
    <location>
        <begin position="609"/>
        <end position="618"/>
    </location>
</feature>
<dbReference type="PROSITE" id="PS50158">
    <property type="entry name" value="ZF_CCHC"/>
    <property type="match status" value="3"/>
</dbReference>
<evidence type="ECO:0000256" key="6">
    <source>
        <dbReference type="ARBA" id="ARBA00023242"/>
    </source>
</evidence>
<dbReference type="SMART" id="SM00343">
    <property type="entry name" value="ZnF_C2HC"/>
    <property type="match status" value="5"/>
</dbReference>
<dbReference type="GO" id="GO:0071038">
    <property type="term" value="P:TRAMP-dependent tRNA surveillance pathway"/>
    <property type="evidence" value="ECO:0007669"/>
    <property type="project" value="TreeGrafter"/>
</dbReference>
<keyword evidence="5" id="KW-0862">Zinc</keyword>
<dbReference type="Proteomes" id="UP000515145">
    <property type="component" value="Chromosome 1"/>
</dbReference>
<dbReference type="GeneID" id="114442869"/>
<evidence type="ECO:0000256" key="8">
    <source>
        <dbReference type="ARBA" id="ARBA00043023"/>
    </source>
</evidence>